<dbReference type="AlphaFoldDB" id="A0ABD1QUE1"/>
<reference evidence="2" key="1">
    <citation type="submission" date="2024-07" db="EMBL/GenBank/DDBJ databases">
        <title>Two chromosome-level genome assemblies of Korean endemic species Abeliophyllum distichum and Forsythia ovata (Oleaceae).</title>
        <authorList>
            <person name="Jang H."/>
        </authorList>
    </citation>
    <scope>NUCLEOTIDE SEQUENCE [LARGE SCALE GENOMIC DNA]</scope>
</reference>
<accession>A0ABD1QUE1</accession>
<keyword evidence="2" id="KW-1185">Reference proteome</keyword>
<name>A0ABD1QUE1_9LAMI</name>
<organism evidence="1 2">
    <name type="scientific">Abeliophyllum distichum</name>
    <dbReference type="NCBI Taxonomy" id="126358"/>
    <lineage>
        <taxon>Eukaryota</taxon>
        <taxon>Viridiplantae</taxon>
        <taxon>Streptophyta</taxon>
        <taxon>Embryophyta</taxon>
        <taxon>Tracheophyta</taxon>
        <taxon>Spermatophyta</taxon>
        <taxon>Magnoliopsida</taxon>
        <taxon>eudicotyledons</taxon>
        <taxon>Gunneridae</taxon>
        <taxon>Pentapetalae</taxon>
        <taxon>asterids</taxon>
        <taxon>lamiids</taxon>
        <taxon>Lamiales</taxon>
        <taxon>Oleaceae</taxon>
        <taxon>Forsythieae</taxon>
        <taxon>Abeliophyllum</taxon>
    </lineage>
</organism>
<comment type="caution">
    <text evidence="1">The sequence shown here is derived from an EMBL/GenBank/DDBJ whole genome shotgun (WGS) entry which is preliminary data.</text>
</comment>
<proteinExistence type="predicted"/>
<evidence type="ECO:0000313" key="2">
    <source>
        <dbReference type="Proteomes" id="UP001604336"/>
    </source>
</evidence>
<protein>
    <submittedName>
        <fullName evidence="1">Zinc finger protein</fullName>
    </submittedName>
</protein>
<evidence type="ECO:0000313" key="1">
    <source>
        <dbReference type="EMBL" id="KAL2479826.1"/>
    </source>
</evidence>
<gene>
    <name evidence="1" type="ORF">Adt_32792</name>
</gene>
<sequence>MEVEKKSANIGMLFFFCSSNCGYFKWSNDIGESSGDYDVGESSGILSDRNTVKDEIKDLSLIFKILAPISEQEDVEISVNVTICKDNESAEENNTRKDKTKKN</sequence>
<dbReference type="EMBL" id="JBFOLK010000010">
    <property type="protein sequence ID" value="KAL2479826.1"/>
    <property type="molecule type" value="Genomic_DNA"/>
</dbReference>
<dbReference type="Proteomes" id="UP001604336">
    <property type="component" value="Unassembled WGS sequence"/>
</dbReference>